<comment type="caution">
    <text evidence="3">The sequence shown here is derived from an EMBL/GenBank/DDBJ whole genome shotgun (WGS) entry which is preliminary data.</text>
</comment>
<evidence type="ECO:0000313" key="4">
    <source>
        <dbReference type="Proteomes" id="UP001364617"/>
    </source>
</evidence>
<feature type="region of interest" description="Disordered" evidence="1">
    <location>
        <begin position="1"/>
        <end position="26"/>
    </location>
</feature>
<proteinExistence type="predicted"/>
<dbReference type="Proteomes" id="UP001364617">
    <property type="component" value="Unassembled WGS sequence"/>
</dbReference>
<evidence type="ECO:0000313" key="3">
    <source>
        <dbReference type="EMBL" id="KAK7160652.1"/>
    </source>
</evidence>
<feature type="domain" description="UPA" evidence="2">
    <location>
        <begin position="27"/>
        <end position="80"/>
    </location>
</feature>
<dbReference type="Pfam" id="PF17217">
    <property type="entry name" value="UPA"/>
    <property type="match status" value="1"/>
</dbReference>
<gene>
    <name evidence="3" type="ORF">R3I93_008343</name>
</gene>
<reference evidence="3 4" key="1">
    <citation type="submission" date="2024-02" db="EMBL/GenBank/DDBJ databases">
        <title>Chromosome-level genome assembly of the Eurasian Minnow (Phoxinus phoxinus).</title>
        <authorList>
            <person name="Oriowo T.O."/>
            <person name="Martin S."/>
            <person name="Stange M."/>
            <person name="Chrysostomakis Y."/>
            <person name="Brown T."/>
            <person name="Winkler S."/>
            <person name="Kukowka S."/>
            <person name="Myers E.W."/>
            <person name="Bohne A."/>
        </authorList>
    </citation>
    <scope>NUCLEOTIDE SEQUENCE [LARGE SCALE GENOMIC DNA]</scope>
    <source>
        <strain evidence="3">ZFMK-TIS-60720</strain>
        <tissue evidence="3">Whole Organism</tissue>
    </source>
</reference>
<dbReference type="AlphaFoldDB" id="A0AAN9D5T6"/>
<organism evidence="3 4">
    <name type="scientific">Phoxinus phoxinus</name>
    <name type="common">Eurasian minnow</name>
    <dbReference type="NCBI Taxonomy" id="58324"/>
    <lineage>
        <taxon>Eukaryota</taxon>
        <taxon>Metazoa</taxon>
        <taxon>Chordata</taxon>
        <taxon>Craniata</taxon>
        <taxon>Vertebrata</taxon>
        <taxon>Euteleostomi</taxon>
        <taxon>Actinopterygii</taxon>
        <taxon>Neopterygii</taxon>
        <taxon>Teleostei</taxon>
        <taxon>Ostariophysi</taxon>
        <taxon>Cypriniformes</taxon>
        <taxon>Leuciscidae</taxon>
        <taxon>Phoxininae</taxon>
        <taxon>Phoxinus</taxon>
    </lineage>
</organism>
<dbReference type="EMBL" id="JAYKXH010000008">
    <property type="protein sequence ID" value="KAK7160652.1"/>
    <property type="molecule type" value="Genomic_DNA"/>
</dbReference>
<feature type="compositionally biased region" description="Basic residues" evidence="1">
    <location>
        <begin position="1"/>
        <end position="12"/>
    </location>
</feature>
<sequence length="113" mass="13022">MTRRKPGKRWRRTGNEEDPNKRPRRAAQLEVAAAEHSRGGCLLEEPKTLYFKGNTPNILVSMQDVPHSHSDIKSLTTCQHKVAWHKRVFQLLTLSKTMKNHLPDQPSEILLMT</sequence>
<dbReference type="InterPro" id="IPR033772">
    <property type="entry name" value="UPA"/>
</dbReference>
<evidence type="ECO:0000256" key="1">
    <source>
        <dbReference type="SAM" id="MobiDB-lite"/>
    </source>
</evidence>
<name>A0AAN9D5T6_9TELE</name>
<protein>
    <recommendedName>
        <fullName evidence="2">UPA domain-containing protein</fullName>
    </recommendedName>
</protein>
<keyword evidence="4" id="KW-1185">Reference proteome</keyword>
<evidence type="ECO:0000259" key="2">
    <source>
        <dbReference type="Pfam" id="PF17217"/>
    </source>
</evidence>
<accession>A0AAN9D5T6</accession>